<dbReference type="KEGG" id="rde:RD1_3031"/>
<gene>
    <name evidence="2" type="ordered locus">RD1_3031</name>
</gene>
<dbReference type="STRING" id="375451.RD1_3031"/>
<keyword evidence="1" id="KW-0812">Transmembrane</keyword>
<dbReference type="AlphaFoldDB" id="Q164P8"/>
<feature type="transmembrane region" description="Helical" evidence="1">
    <location>
        <begin position="57"/>
        <end position="80"/>
    </location>
</feature>
<evidence type="ECO:0000313" key="2">
    <source>
        <dbReference type="EMBL" id="ABG32545.1"/>
    </source>
</evidence>
<keyword evidence="3" id="KW-1185">Reference proteome</keyword>
<dbReference type="eggNOG" id="ENOG5032ZID">
    <property type="taxonomic scope" value="Bacteria"/>
</dbReference>
<proteinExistence type="predicted"/>
<protein>
    <recommendedName>
        <fullName evidence="4">Gene transfer agent protein</fullName>
    </recommendedName>
</protein>
<dbReference type="EMBL" id="CP000362">
    <property type="protein sequence ID" value="ABG32545.1"/>
    <property type="molecule type" value="Genomic_DNA"/>
</dbReference>
<organism evidence="2 3">
    <name type="scientific">Roseobacter denitrificans (strain ATCC 33942 / OCh 114)</name>
    <name type="common">Erythrobacter sp. (strain OCh 114)</name>
    <name type="synonym">Roseobacter denitrificans</name>
    <dbReference type="NCBI Taxonomy" id="375451"/>
    <lineage>
        <taxon>Bacteria</taxon>
        <taxon>Pseudomonadati</taxon>
        <taxon>Pseudomonadota</taxon>
        <taxon>Alphaproteobacteria</taxon>
        <taxon>Rhodobacterales</taxon>
        <taxon>Roseobacteraceae</taxon>
        <taxon>Roseobacter</taxon>
    </lineage>
</organism>
<reference evidence="2 3" key="1">
    <citation type="journal article" date="2007" name="J. Bacteriol.">
        <title>The complete genome sequence of Roseobacter denitrificans reveals a mixotrophic rather than photosynthetic metabolism.</title>
        <authorList>
            <person name="Swingley W.D."/>
            <person name="Sadekar S."/>
            <person name="Mastrian S.D."/>
            <person name="Matthies H.J."/>
            <person name="Hao J."/>
            <person name="Ramos H."/>
            <person name="Acharya C.R."/>
            <person name="Conrad A.L."/>
            <person name="Taylor H.L."/>
            <person name="Dejesa L.C."/>
            <person name="Shah M.K."/>
            <person name="O'huallachain M.E."/>
            <person name="Lince M.T."/>
            <person name="Blankenship R.E."/>
            <person name="Beatty J.T."/>
            <person name="Touchman J.W."/>
        </authorList>
    </citation>
    <scope>NUCLEOTIDE SEQUENCE [LARGE SCALE GENOMIC DNA]</scope>
    <source>
        <strain evidence="3">ATCC 33942 / OCh 114</strain>
    </source>
</reference>
<dbReference type="HOGENOM" id="CLU_189785_0_0_5"/>
<keyword evidence="1" id="KW-1133">Transmembrane helix</keyword>
<evidence type="ECO:0000256" key="1">
    <source>
        <dbReference type="SAM" id="Phobius"/>
    </source>
</evidence>
<dbReference type="Proteomes" id="UP000007029">
    <property type="component" value="Chromosome"/>
</dbReference>
<accession>Q164P8</accession>
<evidence type="ECO:0000313" key="3">
    <source>
        <dbReference type="Proteomes" id="UP000007029"/>
    </source>
</evidence>
<name>Q164P8_ROSDO</name>
<evidence type="ECO:0008006" key="4">
    <source>
        <dbReference type="Google" id="ProtNLM"/>
    </source>
</evidence>
<keyword evidence="1" id="KW-0472">Membrane</keyword>
<sequence length="81" mass="9395">MACRRSVQMSDPAFERFECAPGLRLQAHERVAQIQHDNLIRRLDRVEEMMERLEKRLWFTVYGIVAVILSQGLQSILAAVP</sequence>